<feature type="binding site" evidence="10">
    <location>
        <position position="175"/>
    </location>
    <ligand>
        <name>substrate</name>
    </ligand>
</feature>
<sequence length="486" mass="54049">MSNKSETVTGKDRYRSGVMEYKKMGYWEPDYEPKDTDIIALFRITPQDGVDPIEAAAAVAGESSTATWTVVWTDRLTATEKYRAKAYRVDPVPNGEGQYFAYIAYDLDLFEPGSISNLTASIIGNVFGFKPLKALRLEDMRLPVAYVKTFQGPPTGIVVERERLDKFGRPLLGATVKPKLGLSGRNYGRVVYEALKGGLDFTKDDENINSQPFMHWRERFLYCMEAVNKAQAATGEIKGSYLNVTAATMEDMYERADFAKELGSNIVMIDLVIGYTAIQSMAKWARRNDMILHLHRAGHSTYTRQKSHGVSFRVIAKWMRLAGVDHIHAGTVVGKLEGDPATTRGYYDICREDFNPMRLENGVFFDQHWASLNKMMPVASGGIHAGQMHQLLDLLGEDVVLQFGGGTIGHPMGIAAGATANRVALECMVLARNEGRDIVREGPEILRMAARNCQPLQQALEVWKDVSFNYTSTDSPDFVPTATAAE</sequence>
<comment type="caution">
    <text evidence="13">The sequence shown here is derived from an EMBL/GenBank/DDBJ whole genome shotgun (WGS) entry which is preliminary data.</text>
</comment>
<feature type="binding site" description="via carbamate group" evidence="10">
    <location>
        <position position="203"/>
    </location>
    <ligand>
        <name>Mg(2+)</name>
        <dbReference type="ChEBI" id="CHEBI:18420"/>
    </ligand>
</feature>
<evidence type="ECO:0000256" key="3">
    <source>
        <dbReference type="ARBA" id="ARBA00022723"/>
    </source>
</evidence>
<feature type="binding site" evidence="10">
    <location>
        <position position="380"/>
    </location>
    <ligand>
        <name>substrate</name>
    </ligand>
</feature>
<feature type="binding site" evidence="10">
    <location>
        <position position="205"/>
    </location>
    <ligand>
        <name>Mg(2+)</name>
        <dbReference type="ChEBI" id="CHEBI:18420"/>
    </ligand>
</feature>
<keyword evidence="6 10" id="KW-0503">Monooxygenase</keyword>
<dbReference type="Gene3D" id="3.20.20.110">
    <property type="entry name" value="Ribulose bisphosphate carboxylase, large subunit, C-terminal domain"/>
    <property type="match status" value="1"/>
</dbReference>
<dbReference type="GO" id="GO:0019253">
    <property type="term" value="P:reductive pentose-phosphate cycle"/>
    <property type="evidence" value="ECO:0007669"/>
    <property type="project" value="UniProtKB-UniRule"/>
</dbReference>
<gene>
    <name evidence="13" type="primary">rbcL</name>
    <name evidence="10" type="synonym">cbbL</name>
    <name evidence="13" type="ORF">B5P45_28860</name>
</gene>
<comment type="similarity">
    <text evidence="1 10">Belongs to the RuBisCO large chain family. Type I subfamily.</text>
</comment>
<feature type="binding site" evidence="10">
    <location>
        <position position="206"/>
    </location>
    <ligand>
        <name>Mg(2+)</name>
        <dbReference type="ChEBI" id="CHEBI:18420"/>
    </ligand>
</feature>
<feature type="active site" description="Proton acceptor" evidence="10">
    <location>
        <position position="295"/>
    </location>
</feature>
<comment type="function">
    <text evidence="10">RuBisCO catalyzes two reactions: the carboxylation of D-ribulose 1,5-bisphosphate, the primary event in carbon dioxide fixation, as well as the oxidative fragmentation of the pentose substrate. Both reactions occur simultaneously and in competition at the same active site.</text>
</comment>
<protein>
    <recommendedName>
        <fullName evidence="10">Ribulose bisphosphate carboxylase large chain</fullName>
        <shortName evidence="10">RuBisCO large subunit</shortName>
        <ecNumber evidence="10">4.1.1.39</ecNumber>
    </recommendedName>
</protein>
<accession>A0A2N9VPI3</accession>
<keyword evidence="8 10" id="KW-0120">Carbon dioxide fixation</keyword>
<dbReference type="SFLD" id="SFLDS00014">
    <property type="entry name" value="RuBisCO"/>
    <property type="match status" value="1"/>
</dbReference>
<reference evidence="14" key="1">
    <citation type="journal article" date="2017" name="Int J Environ Stud">
        <title>Does the Miocene-Pliocene relict legume Oxytropis triphylla form nitrogen-fixing nodules with a combination of bacterial strains?</title>
        <authorList>
            <person name="Safronova V."/>
            <person name="Belimov A."/>
            <person name="Sazanova A."/>
            <person name="Kuznetsova I."/>
            <person name="Popova J."/>
            <person name="Andronov E."/>
            <person name="Verkhozina A."/>
            <person name="Tikhonovich I."/>
        </authorList>
    </citation>
    <scope>NUCLEOTIDE SEQUENCE [LARGE SCALE GENOMIC DNA]</scope>
    <source>
        <strain evidence="14">Tri-38</strain>
    </source>
</reference>
<evidence type="ECO:0000256" key="7">
    <source>
        <dbReference type="ARBA" id="ARBA00023239"/>
    </source>
</evidence>
<keyword evidence="7 10" id="KW-0456">Lyase</keyword>
<comment type="subunit">
    <text evidence="10">Heterohexadecamer of 8 large chains and 8 small chains.</text>
</comment>
<feature type="site" description="Transition state stabilizer" evidence="10">
    <location>
        <position position="335"/>
    </location>
</feature>
<keyword evidence="3 10" id="KW-0479">Metal-binding</keyword>
<dbReference type="InterPro" id="IPR033966">
    <property type="entry name" value="RuBisCO"/>
</dbReference>
<evidence type="ECO:0000256" key="4">
    <source>
        <dbReference type="ARBA" id="ARBA00022842"/>
    </source>
</evidence>
<name>A0A2N9VPI3_9HYPH</name>
<dbReference type="PANTHER" id="PTHR42704:SF17">
    <property type="entry name" value="RIBULOSE BISPHOSPHATE CARBOXYLASE LARGE CHAIN"/>
    <property type="match status" value="1"/>
</dbReference>
<dbReference type="SFLD" id="SFLDG01052">
    <property type="entry name" value="RuBisCO"/>
    <property type="match status" value="1"/>
</dbReference>
<dbReference type="NCBIfam" id="NF003252">
    <property type="entry name" value="PRK04208.1"/>
    <property type="match status" value="1"/>
</dbReference>
<dbReference type="GO" id="GO:0000287">
    <property type="term" value="F:magnesium ion binding"/>
    <property type="evidence" value="ECO:0007669"/>
    <property type="project" value="UniProtKB-UniRule"/>
</dbReference>
<organism evidence="13 14">
    <name type="scientific">Phyllobacterium zundukense</name>
    <dbReference type="NCBI Taxonomy" id="1867719"/>
    <lineage>
        <taxon>Bacteria</taxon>
        <taxon>Pseudomonadati</taxon>
        <taxon>Pseudomonadota</taxon>
        <taxon>Alphaproteobacteria</taxon>
        <taxon>Hyphomicrobiales</taxon>
        <taxon>Phyllobacteriaceae</taxon>
        <taxon>Phyllobacterium</taxon>
    </lineage>
</organism>
<dbReference type="GO" id="GO:0016984">
    <property type="term" value="F:ribulose-bisphosphate carboxylase activity"/>
    <property type="evidence" value="ECO:0007669"/>
    <property type="project" value="UniProtKB-UniRule"/>
</dbReference>
<evidence type="ECO:0000256" key="5">
    <source>
        <dbReference type="ARBA" id="ARBA00023002"/>
    </source>
</evidence>
<keyword evidence="4 10" id="KW-0460">Magnesium</keyword>
<feature type="binding site" evidence="10">
    <location>
        <position position="296"/>
    </location>
    <ligand>
        <name>substrate</name>
    </ligand>
</feature>
<keyword evidence="5 10" id="KW-0560">Oxidoreductase</keyword>
<comment type="cofactor">
    <cofactor evidence="10">
        <name>Mg(2+)</name>
        <dbReference type="ChEBI" id="CHEBI:18420"/>
    </cofactor>
    <text evidence="10">Binds 1 Mg(2+) ion per subunit.</text>
</comment>
<dbReference type="SUPFAM" id="SSF54966">
    <property type="entry name" value="RuBisCO, large subunit, small (N-terminal) domain"/>
    <property type="match status" value="1"/>
</dbReference>
<dbReference type="SUPFAM" id="SSF51649">
    <property type="entry name" value="RuBisCo, C-terminal domain"/>
    <property type="match status" value="1"/>
</dbReference>
<feature type="domain" description="Ribulose bisphosphate carboxylase large subunit ferrodoxin-like N-terminal" evidence="12">
    <location>
        <begin position="26"/>
        <end position="146"/>
    </location>
</feature>
<keyword evidence="2 10" id="KW-0113">Calvin cycle</keyword>
<evidence type="ECO:0000256" key="9">
    <source>
        <dbReference type="ARBA" id="ARBA00049469"/>
    </source>
</evidence>
<feature type="binding site" evidence="10">
    <location>
        <position position="328"/>
    </location>
    <ligand>
        <name>substrate</name>
    </ligand>
</feature>
<dbReference type="InterPro" id="IPR020888">
    <property type="entry name" value="RuBisCO_lsuI"/>
</dbReference>
<dbReference type="KEGG" id="pht:BLM14_23975"/>
<dbReference type="InterPro" id="IPR017443">
    <property type="entry name" value="RuBisCO_lsu_fd_N"/>
</dbReference>
<dbReference type="InterPro" id="IPR000685">
    <property type="entry name" value="RuBisCO_lsu_C"/>
</dbReference>
<evidence type="ECO:0000313" key="13">
    <source>
        <dbReference type="EMBL" id="PIO41401.1"/>
    </source>
</evidence>
<comment type="caution">
    <text evidence="10">Lacks conserved residue(s) required for the propagation of feature annotation.</text>
</comment>
<dbReference type="PROSITE" id="PS00157">
    <property type="entry name" value="RUBISCO_LARGE"/>
    <property type="match status" value="1"/>
</dbReference>
<feature type="active site" description="Proton acceptor" evidence="10">
    <location>
        <position position="177"/>
    </location>
</feature>
<comment type="catalytic activity">
    <reaction evidence="10">
        <text>D-ribulose 1,5-bisphosphate + O2 = 2-phosphoglycolate + (2R)-3-phosphoglycerate + 2 H(+)</text>
        <dbReference type="Rhea" id="RHEA:36631"/>
        <dbReference type="ChEBI" id="CHEBI:15378"/>
        <dbReference type="ChEBI" id="CHEBI:15379"/>
        <dbReference type="ChEBI" id="CHEBI:57870"/>
        <dbReference type="ChEBI" id="CHEBI:58033"/>
        <dbReference type="ChEBI" id="CHEBI:58272"/>
    </reaction>
</comment>
<dbReference type="EMBL" id="MZMT01000062">
    <property type="protein sequence ID" value="PIO41401.1"/>
    <property type="molecule type" value="Genomic_DNA"/>
</dbReference>
<evidence type="ECO:0000259" key="11">
    <source>
        <dbReference type="Pfam" id="PF00016"/>
    </source>
</evidence>
<dbReference type="InterPro" id="IPR036422">
    <property type="entry name" value="RuBisCO_lsu_N_sf"/>
</dbReference>
<dbReference type="Pfam" id="PF00016">
    <property type="entry name" value="RuBisCO_large"/>
    <property type="match status" value="1"/>
</dbReference>
<dbReference type="InterPro" id="IPR036376">
    <property type="entry name" value="RuBisCO_lsu_C_sf"/>
</dbReference>
<evidence type="ECO:0000259" key="12">
    <source>
        <dbReference type="Pfam" id="PF02788"/>
    </source>
</evidence>
<dbReference type="CDD" id="cd08212">
    <property type="entry name" value="RuBisCO_large_I"/>
    <property type="match status" value="1"/>
</dbReference>
<evidence type="ECO:0000256" key="2">
    <source>
        <dbReference type="ARBA" id="ARBA00022567"/>
    </source>
</evidence>
<comment type="catalytic activity">
    <reaction evidence="9 10">
        <text>2 (2R)-3-phosphoglycerate + 2 H(+) = D-ribulose 1,5-bisphosphate + CO2 + H2O</text>
        <dbReference type="Rhea" id="RHEA:23124"/>
        <dbReference type="ChEBI" id="CHEBI:15377"/>
        <dbReference type="ChEBI" id="CHEBI:15378"/>
        <dbReference type="ChEBI" id="CHEBI:16526"/>
        <dbReference type="ChEBI" id="CHEBI:57870"/>
        <dbReference type="ChEBI" id="CHEBI:58272"/>
        <dbReference type="EC" id="4.1.1.39"/>
    </reaction>
</comment>
<dbReference type="GO" id="GO:0004497">
    <property type="term" value="F:monooxygenase activity"/>
    <property type="evidence" value="ECO:0007669"/>
    <property type="project" value="UniProtKB-KW"/>
</dbReference>
<dbReference type="SFLD" id="SFLDG00301">
    <property type="entry name" value="RuBisCO-like_proteins"/>
    <property type="match status" value="1"/>
</dbReference>
<dbReference type="AlphaFoldDB" id="A0A2N9VPI3"/>
<dbReference type="RefSeq" id="WP_100002525.1">
    <property type="nucleotide sequence ID" value="NZ_CP017942.1"/>
</dbReference>
<evidence type="ECO:0000256" key="10">
    <source>
        <dbReference type="HAMAP-Rule" id="MF_01338"/>
    </source>
</evidence>
<dbReference type="PANTHER" id="PTHR42704">
    <property type="entry name" value="RIBULOSE BISPHOSPHATE CARBOXYLASE"/>
    <property type="match status" value="1"/>
</dbReference>
<proteinExistence type="inferred from homology"/>
<feature type="binding site" evidence="10">
    <location>
        <position position="179"/>
    </location>
    <ligand>
        <name>substrate</name>
    </ligand>
</feature>
<dbReference type="HAMAP" id="MF_01338">
    <property type="entry name" value="RuBisCO_L_type1"/>
    <property type="match status" value="1"/>
</dbReference>
<dbReference type="OrthoDB" id="9764279at2"/>
<dbReference type="EC" id="4.1.1.39" evidence="10"/>
<feature type="binding site" description="in homodimeric partner" evidence="10">
    <location>
        <position position="125"/>
    </location>
    <ligand>
        <name>substrate</name>
    </ligand>
</feature>
<comment type="miscellaneous">
    <text evidence="10">The basic functional RuBisCO is composed of a large chain homodimer in a 'head-to-tail' conformation. In form I RuBisCO this homodimer is arranged in a barrel-like tetramer with the small subunits forming a tetrameric 'cap' on each end of the 'barrel'.</text>
</comment>
<keyword evidence="14" id="KW-1185">Reference proteome</keyword>
<dbReference type="Gene3D" id="3.30.70.150">
    <property type="entry name" value="RuBisCO large subunit, N-terminal domain"/>
    <property type="match status" value="1"/>
</dbReference>
<dbReference type="Pfam" id="PF02788">
    <property type="entry name" value="RuBisCO_large_N"/>
    <property type="match status" value="1"/>
</dbReference>
<evidence type="ECO:0000256" key="1">
    <source>
        <dbReference type="ARBA" id="ARBA00006204"/>
    </source>
</evidence>
<dbReference type="Proteomes" id="UP000232163">
    <property type="component" value="Unassembled WGS sequence"/>
</dbReference>
<feature type="modified residue" description="N6-carboxylysine" evidence="10">
    <location>
        <position position="203"/>
    </location>
</feature>
<feature type="domain" description="Ribulose bisphosphate carboxylase large subunit C-terminal" evidence="11">
    <location>
        <begin position="156"/>
        <end position="463"/>
    </location>
</feature>
<dbReference type="InterPro" id="IPR020878">
    <property type="entry name" value="RuBisCo_large_chain_AS"/>
</dbReference>
<evidence type="ECO:0000313" key="14">
    <source>
        <dbReference type="Proteomes" id="UP000232163"/>
    </source>
</evidence>
<evidence type="ECO:0000256" key="8">
    <source>
        <dbReference type="ARBA" id="ARBA00023300"/>
    </source>
</evidence>
<evidence type="ECO:0000256" key="6">
    <source>
        <dbReference type="ARBA" id="ARBA00023033"/>
    </source>
</evidence>